<feature type="domain" description="N-acetyltransferase" evidence="3">
    <location>
        <begin position="1"/>
        <end position="163"/>
    </location>
</feature>
<dbReference type="PROSITE" id="PS51186">
    <property type="entry name" value="GNAT"/>
    <property type="match status" value="1"/>
</dbReference>
<dbReference type="CDD" id="cd04301">
    <property type="entry name" value="NAT_SF"/>
    <property type="match status" value="1"/>
</dbReference>
<protein>
    <submittedName>
        <fullName evidence="4">GNAT family protein</fullName>
    </submittedName>
</protein>
<dbReference type="RefSeq" id="WP_130555868.1">
    <property type="nucleotide sequence ID" value="NZ_AP028947.1"/>
</dbReference>
<evidence type="ECO:0000256" key="1">
    <source>
        <dbReference type="ARBA" id="ARBA00022679"/>
    </source>
</evidence>
<keyword evidence="1" id="KW-0808">Transferase</keyword>
<evidence type="ECO:0000313" key="4">
    <source>
        <dbReference type="EMBL" id="BET26675.1"/>
    </source>
</evidence>
<dbReference type="PANTHER" id="PTHR43877:SF2">
    <property type="entry name" value="AMINOALKYLPHOSPHONATE N-ACETYLTRANSFERASE-RELATED"/>
    <property type="match status" value="1"/>
</dbReference>
<evidence type="ECO:0000256" key="2">
    <source>
        <dbReference type="ARBA" id="ARBA00023315"/>
    </source>
</evidence>
<dbReference type="Proteomes" id="UP001329151">
    <property type="component" value="Chromosome"/>
</dbReference>
<evidence type="ECO:0000259" key="3">
    <source>
        <dbReference type="PROSITE" id="PS51186"/>
    </source>
</evidence>
<dbReference type="InterPro" id="IPR050832">
    <property type="entry name" value="Bact_Acetyltransf"/>
</dbReference>
<keyword evidence="2" id="KW-0012">Acyltransferase</keyword>
<dbReference type="KEGG" id="lto:RGQ30_21760"/>
<dbReference type="Pfam" id="PF00583">
    <property type="entry name" value="Acetyltransf_1"/>
    <property type="match status" value="1"/>
</dbReference>
<proteinExistence type="predicted"/>
<keyword evidence="5" id="KW-1185">Reference proteome</keyword>
<dbReference type="InterPro" id="IPR000182">
    <property type="entry name" value="GNAT_dom"/>
</dbReference>
<dbReference type="InterPro" id="IPR016181">
    <property type="entry name" value="Acyl_CoA_acyltransferase"/>
</dbReference>
<evidence type="ECO:0000313" key="5">
    <source>
        <dbReference type="Proteomes" id="UP001329151"/>
    </source>
</evidence>
<dbReference type="PANTHER" id="PTHR43877">
    <property type="entry name" value="AMINOALKYLPHOSPHONATE N-ACETYLTRANSFERASE-RELATED-RELATED"/>
    <property type="match status" value="1"/>
</dbReference>
<reference evidence="4 5" key="1">
    <citation type="submission" date="2023-10" db="EMBL/GenBank/DDBJ databases">
        <title>Complete Genome Sequence of Limnobacter thiooxidans CS-K2T, Isolated from freshwater lake sediments in Bavaria, Germany.</title>
        <authorList>
            <person name="Naruki M."/>
            <person name="Watanabe A."/>
            <person name="Warashina T."/>
            <person name="Morita T."/>
            <person name="Arakawa K."/>
        </authorList>
    </citation>
    <scope>NUCLEOTIDE SEQUENCE [LARGE SCALE GENOMIC DNA]</scope>
    <source>
        <strain evidence="4 5">CS-K2</strain>
    </source>
</reference>
<organism evidence="4 5">
    <name type="scientific">Limnobacter thiooxidans</name>
    <dbReference type="NCBI Taxonomy" id="131080"/>
    <lineage>
        <taxon>Bacteria</taxon>
        <taxon>Pseudomonadati</taxon>
        <taxon>Pseudomonadota</taxon>
        <taxon>Betaproteobacteria</taxon>
        <taxon>Burkholderiales</taxon>
        <taxon>Burkholderiaceae</taxon>
        <taxon>Limnobacter</taxon>
    </lineage>
</organism>
<dbReference type="GO" id="GO:0016747">
    <property type="term" value="F:acyltransferase activity, transferring groups other than amino-acyl groups"/>
    <property type="evidence" value="ECO:0007669"/>
    <property type="project" value="InterPro"/>
</dbReference>
<dbReference type="AlphaFoldDB" id="A0AA86J7U8"/>
<dbReference type="SUPFAM" id="SSF55729">
    <property type="entry name" value="Acyl-CoA N-acyltransferases (Nat)"/>
    <property type="match status" value="1"/>
</dbReference>
<accession>A0AA86J7U8</accession>
<dbReference type="Gene3D" id="3.40.630.30">
    <property type="match status" value="1"/>
</dbReference>
<name>A0AA86J7U8_9BURK</name>
<sequence length="170" mass="18476">MQIRALAPSDAAAFQALRLRGLQECPESFASSYEEEVDTPLQEIEKRLQPNAASAVFGAFKGSELCALVGLQRESMTKLAHKSIIWGVYVAQDTRGRGVGAQIMLHALKYAVTVLGTSQVNLSVNTKNFAAVSLYKKLGFVEYGLERGYMLVGGVLQDEHHMVFHAASAS</sequence>
<gene>
    <name evidence="4" type="ORF">RGQ30_21760</name>
</gene>
<dbReference type="EMBL" id="AP028947">
    <property type="protein sequence ID" value="BET26675.1"/>
    <property type="molecule type" value="Genomic_DNA"/>
</dbReference>